<dbReference type="Proteomes" id="UP001652623">
    <property type="component" value="Chromosome 1"/>
</dbReference>
<dbReference type="PANTHER" id="PTHR46148:SF44">
    <property type="entry name" value="GAG-POL POLYPROTEIN"/>
    <property type="match status" value="1"/>
</dbReference>
<keyword evidence="2" id="KW-1185">Reference proteome</keyword>
<reference evidence="3" key="2">
    <citation type="submission" date="2025-08" db="UniProtKB">
        <authorList>
            <consortium name="RefSeq"/>
        </authorList>
    </citation>
    <scope>IDENTIFICATION</scope>
    <source>
        <tissue evidence="3">Seedling</tissue>
    </source>
</reference>
<evidence type="ECO:0000259" key="1">
    <source>
        <dbReference type="Pfam" id="PF24626"/>
    </source>
</evidence>
<gene>
    <name evidence="3" type="primary">LOC107421263</name>
</gene>
<feature type="domain" description="Tf2-1-like SH3-like" evidence="1">
    <location>
        <begin position="51"/>
        <end position="113"/>
    </location>
</feature>
<dbReference type="KEGG" id="zju:107421263"/>
<sequence length="172" mass="19941">MGERKLLGPEIVQATVDKVNIIGAKLKATQDRQKSYADMRRKDLEFEVCNRVFLKLAAWKGVVRFGKRRKLSPIYIGPYEIIERIGPVAYRLNLLGELSQVHDVFHISMLCKYISDPSHVLETPEIELRDDLSYEEQPAQILGREVKRLSNKTTPLVKVLWRNHLVEEATWE</sequence>
<protein>
    <submittedName>
        <fullName evidence="3">Uncharacterized protein LOC107421263</fullName>
    </submittedName>
</protein>
<evidence type="ECO:0000313" key="3">
    <source>
        <dbReference type="RefSeq" id="XP_015885956.4"/>
    </source>
</evidence>
<dbReference type="RefSeq" id="XP_015885956.4">
    <property type="nucleotide sequence ID" value="XM_016030470.4"/>
</dbReference>
<proteinExistence type="predicted"/>
<accession>A0A6P4ACN4</accession>
<dbReference type="InterPro" id="IPR056924">
    <property type="entry name" value="SH3_Tf2-1"/>
</dbReference>
<dbReference type="AlphaFoldDB" id="A0A6P4ACN4"/>
<organism evidence="2 3">
    <name type="scientific">Ziziphus jujuba</name>
    <name type="common">Chinese jujube</name>
    <name type="synonym">Ziziphus sativa</name>
    <dbReference type="NCBI Taxonomy" id="326968"/>
    <lineage>
        <taxon>Eukaryota</taxon>
        <taxon>Viridiplantae</taxon>
        <taxon>Streptophyta</taxon>
        <taxon>Embryophyta</taxon>
        <taxon>Tracheophyta</taxon>
        <taxon>Spermatophyta</taxon>
        <taxon>Magnoliopsida</taxon>
        <taxon>eudicotyledons</taxon>
        <taxon>Gunneridae</taxon>
        <taxon>Pentapetalae</taxon>
        <taxon>rosids</taxon>
        <taxon>fabids</taxon>
        <taxon>Rosales</taxon>
        <taxon>Rhamnaceae</taxon>
        <taxon>Paliureae</taxon>
        <taxon>Ziziphus</taxon>
    </lineage>
</organism>
<dbReference type="GeneID" id="107421263"/>
<dbReference type="InParanoid" id="A0A6P4ACN4"/>
<dbReference type="Pfam" id="PF24626">
    <property type="entry name" value="SH3_Tf2-1"/>
    <property type="match status" value="1"/>
</dbReference>
<dbReference type="PANTHER" id="PTHR46148">
    <property type="entry name" value="CHROMO DOMAIN-CONTAINING PROTEIN"/>
    <property type="match status" value="1"/>
</dbReference>
<reference evidence="2" key="1">
    <citation type="submission" date="2025-05" db="UniProtKB">
        <authorList>
            <consortium name="RefSeq"/>
        </authorList>
    </citation>
    <scope>NUCLEOTIDE SEQUENCE [LARGE SCALE GENOMIC DNA]</scope>
</reference>
<evidence type="ECO:0000313" key="2">
    <source>
        <dbReference type="Proteomes" id="UP001652623"/>
    </source>
</evidence>
<name>A0A6P4ACN4_ZIZJJ</name>